<feature type="region of interest" description="Disordered" evidence="1">
    <location>
        <begin position="107"/>
        <end position="139"/>
    </location>
</feature>
<dbReference type="GO" id="GO:0015628">
    <property type="term" value="P:protein secretion by the type II secretion system"/>
    <property type="evidence" value="ECO:0007669"/>
    <property type="project" value="TreeGrafter"/>
</dbReference>
<dbReference type="Pfam" id="PF12836">
    <property type="entry name" value="HHH_3"/>
    <property type="match status" value="1"/>
</dbReference>
<dbReference type="OrthoDB" id="9758724at2"/>
<dbReference type="RefSeq" id="WP_147067382.1">
    <property type="nucleotide sequence ID" value="NZ_BAABDN010000004.1"/>
</dbReference>
<feature type="region of interest" description="Disordered" evidence="1">
    <location>
        <begin position="1"/>
        <end position="39"/>
    </location>
</feature>
<reference evidence="4 5" key="1">
    <citation type="submission" date="2019-07" db="EMBL/GenBank/DDBJ databases">
        <title>Whole genome shotgun sequence of Knoellia locipacati NBRC 109775.</title>
        <authorList>
            <person name="Hosoyama A."/>
            <person name="Uohara A."/>
            <person name="Ohji S."/>
            <person name="Ichikawa N."/>
        </authorList>
    </citation>
    <scope>NUCLEOTIDE SEQUENCE [LARGE SCALE GENOMIC DNA]</scope>
    <source>
        <strain evidence="4 5">NBRC 109775</strain>
    </source>
</reference>
<evidence type="ECO:0000313" key="5">
    <source>
        <dbReference type="Proteomes" id="UP000321793"/>
    </source>
</evidence>
<evidence type="ECO:0000259" key="3">
    <source>
        <dbReference type="SMART" id="SM00278"/>
    </source>
</evidence>
<protein>
    <recommendedName>
        <fullName evidence="3">Helix-hairpin-helix DNA-binding motif class 1 domain-containing protein</fullName>
    </recommendedName>
</protein>
<proteinExistence type="predicted"/>
<dbReference type="Gene3D" id="3.10.560.10">
    <property type="entry name" value="Outer membrane lipoprotein wza domain like"/>
    <property type="match status" value="1"/>
</dbReference>
<dbReference type="InterPro" id="IPR051675">
    <property type="entry name" value="Endo/Exo/Phosphatase_dom_1"/>
</dbReference>
<dbReference type="GO" id="GO:0015627">
    <property type="term" value="C:type II protein secretion system complex"/>
    <property type="evidence" value="ECO:0007669"/>
    <property type="project" value="TreeGrafter"/>
</dbReference>
<dbReference type="PANTHER" id="PTHR21180">
    <property type="entry name" value="ENDONUCLEASE/EXONUCLEASE/PHOSPHATASE FAMILY DOMAIN-CONTAINING PROTEIN 1"/>
    <property type="match status" value="1"/>
</dbReference>
<keyword evidence="2" id="KW-1133">Transmembrane helix</keyword>
<evidence type="ECO:0000313" key="4">
    <source>
        <dbReference type="EMBL" id="GEQ15361.1"/>
    </source>
</evidence>
<dbReference type="PANTHER" id="PTHR21180:SF32">
    <property type="entry name" value="ENDONUCLEASE_EXONUCLEASE_PHOSPHATASE FAMILY DOMAIN-CONTAINING PROTEIN 1"/>
    <property type="match status" value="1"/>
</dbReference>
<feature type="domain" description="Helix-hairpin-helix DNA-binding motif class 1" evidence="3">
    <location>
        <begin position="281"/>
        <end position="300"/>
    </location>
</feature>
<feature type="compositionally biased region" description="Gly residues" evidence="1">
    <location>
        <begin position="216"/>
        <end position="236"/>
    </location>
</feature>
<feature type="compositionally biased region" description="Low complexity" evidence="1">
    <location>
        <begin position="117"/>
        <end position="136"/>
    </location>
</feature>
<dbReference type="InterPro" id="IPR019554">
    <property type="entry name" value="Soluble_ligand-bd"/>
</dbReference>
<dbReference type="GO" id="GO:0003677">
    <property type="term" value="F:DNA binding"/>
    <property type="evidence" value="ECO:0007669"/>
    <property type="project" value="InterPro"/>
</dbReference>
<evidence type="ECO:0000256" key="2">
    <source>
        <dbReference type="SAM" id="Phobius"/>
    </source>
</evidence>
<name>A0A512T5K7_9MICO</name>
<dbReference type="Proteomes" id="UP000321793">
    <property type="component" value="Unassembled WGS sequence"/>
</dbReference>
<gene>
    <name evidence="4" type="ORF">KLO01_34080</name>
</gene>
<accession>A0A512T5K7</accession>
<dbReference type="Gene3D" id="1.10.150.280">
    <property type="entry name" value="AF1531-like domain"/>
    <property type="match status" value="1"/>
</dbReference>
<dbReference type="InterPro" id="IPR010994">
    <property type="entry name" value="RuvA_2-like"/>
</dbReference>
<sequence>MPSRRDPEALSPRALARVRSRDPDPGVGQVEGAERGRHRPLEVTRGPVFELPSSLRGARWAPSRSAALGVLVVVVLVALVFGVRVWWAGSGGDTVGARAPDSAVAGVSRGTSTLSRASPTGSPTGPAATAAGSPTESGGGAGTGAAAALLVVHVVGQVRTPGVYRMPAGSRVGDAVTAAGGATRSADLAAVNLARVLVDGEQVVVPRPGESVGTPVPGGGGAGGSTDSGGAQAGAGGAAGGKVALNSADLSALDTLPGVGPVLAQRILDWRTEHGRFTSVEELGEVSGIGEKLLAQLTPKVTL</sequence>
<dbReference type="EMBL" id="BKBA01000017">
    <property type="protein sequence ID" value="GEQ15361.1"/>
    <property type="molecule type" value="Genomic_DNA"/>
</dbReference>
<feature type="region of interest" description="Disordered" evidence="1">
    <location>
        <begin position="206"/>
        <end position="236"/>
    </location>
</feature>
<dbReference type="GO" id="GO:0006281">
    <property type="term" value="P:DNA repair"/>
    <property type="evidence" value="ECO:0007669"/>
    <property type="project" value="InterPro"/>
</dbReference>
<dbReference type="SMART" id="SM00278">
    <property type="entry name" value="HhH1"/>
    <property type="match status" value="2"/>
</dbReference>
<dbReference type="SUPFAM" id="SSF47781">
    <property type="entry name" value="RuvA domain 2-like"/>
    <property type="match status" value="1"/>
</dbReference>
<organism evidence="4 5">
    <name type="scientific">Knoellia locipacati</name>
    <dbReference type="NCBI Taxonomy" id="882824"/>
    <lineage>
        <taxon>Bacteria</taxon>
        <taxon>Bacillati</taxon>
        <taxon>Actinomycetota</taxon>
        <taxon>Actinomycetes</taxon>
        <taxon>Micrococcales</taxon>
        <taxon>Intrasporangiaceae</taxon>
        <taxon>Knoellia</taxon>
    </lineage>
</organism>
<feature type="transmembrane region" description="Helical" evidence="2">
    <location>
        <begin position="66"/>
        <end position="87"/>
    </location>
</feature>
<keyword evidence="2" id="KW-0472">Membrane</keyword>
<evidence type="ECO:0000256" key="1">
    <source>
        <dbReference type="SAM" id="MobiDB-lite"/>
    </source>
</evidence>
<feature type="domain" description="Helix-hairpin-helix DNA-binding motif class 1" evidence="3">
    <location>
        <begin position="251"/>
        <end position="270"/>
    </location>
</feature>
<dbReference type="InterPro" id="IPR003583">
    <property type="entry name" value="Hlx-hairpin-Hlx_DNA-bd_motif"/>
</dbReference>
<dbReference type="Pfam" id="PF10531">
    <property type="entry name" value="SLBB"/>
    <property type="match status" value="1"/>
</dbReference>
<keyword evidence="5" id="KW-1185">Reference proteome</keyword>
<keyword evidence="2" id="KW-0812">Transmembrane</keyword>
<comment type="caution">
    <text evidence="4">The sequence shown here is derived from an EMBL/GenBank/DDBJ whole genome shotgun (WGS) entry which is preliminary data.</text>
</comment>
<dbReference type="AlphaFoldDB" id="A0A512T5K7"/>